<feature type="transmembrane region" description="Helical" evidence="4">
    <location>
        <begin position="93"/>
        <end position="113"/>
    </location>
</feature>
<keyword evidence="4" id="KW-1133">Transmembrane helix</keyword>
<feature type="signal peptide" evidence="5">
    <location>
        <begin position="1"/>
        <end position="19"/>
    </location>
</feature>
<organism evidence="7 8">
    <name type="scientific">Cyprinodon variegatus</name>
    <name type="common">Sheepshead minnow</name>
    <dbReference type="NCBI Taxonomy" id="28743"/>
    <lineage>
        <taxon>Eukaryota</taxon>
        <taxon>Metazoa</taxon>
        <taxon>Chordata</taxon>
        <taxon>Craniata</taxon>
        <taxon>Vertebrata</taxon>
        <taxon>Euteleostomi</taxon>
        <taxon>Actinopterygii</taxon>
        <taxon>Neopterygii</taxon>
        <taxon>Teleostei</taxon>
        <taxon>Neoteleostei</taxon>
        <taxon>Acanthomorphata</taxon>
        <taxon>Ovalentaria</taxon>
        <taxon>Atherinomorphae</taxon>
        <taxon>Cyprinodontiformes</taxon>
        <taxon>Cyprinodontidae</taxon>
        <taxon>Cyprinodon</taxon>
    </lineage>
</organism>
<keyword evidence="8" id="KW-1185">Reference proteome</keyword>
<evidence type="ECO:0000256" key="1">
    <source>
        <dbReference type="ARBA" id="ARBA00004251"/>
    </source>
</evidence>
<protein>
    <submittedName>
        <fullName evidence="7">T-cell surface glycoprotein CD3 epsilon chain-like</fullName>
    </submittedName>
</protein>
<proteinExistence type="predicted"/>
<dbReference type="GO" id="GO:0004888">
    <property type="term" value="F:transmembrane signaling receptor activity"/>
    <property type="evidence" value="ECO:0007669"/>
    <property type="project" value="TreeGrafter"/>
</dbReference>
<evidence type="ECO:0000256" key="2">
    <source>
        <dbReference type="ARBA" id="ARBA00022475"/>
    </source>
</evidence>
<dbReference type="Pfam" id="PF16680">
    <property type="entry name" value="Ig_4"/>
    <property type="match status" value="1"/>
</dbReference>
<evidence type="ECO:0000256" key="5">
    <source>
        <dbReference type="SAM" id="SignalP"/>
    </source>
</evidence>
<keyword evidence="2" id="KW-1003">Cell membrane</keyword>
<evidence type="ECO:0000313" key="7">
    <source>
        <dbReference type="Ensembl" id="ENSCVAP00000010021.1"/>
    </source>
</evidence>
<feature type="domain" description="CD3 gamma/delta subunit Ig-like" evidence="6">
    <location>
        <begin position="27"/>
        <end position="89"/>
    </location>
</feature>
<dbReference type="PANTHER" id="PTHR10570">
    <property type="entry name" value="T-CELL SURFACE GLYCOPROTEIN CD3 GAMMA CHAIN / DELTA CHAIN"/>
    <property type="match status" value="1"/>
</dbReference>
<reference evidence="7" key="1">
    <citation type="submission" date="2025-08" db="UniProtKB">
        <authorList>
            <consortium name="Ensembl"/>
        </authorList>
    </citation>
    <scope>IDENTIFICATION</scope>
</reference>
<keyword evidence="3 5" id="KW-0732">Signal</keyword>
<name>A0A3Q2CVY1_CYPVA</name>
<dbReference type="Ensembl" id="ENSCVAT00000016599.1">
    <property type="protein sequence ID" value="ENSCVAP00000010021.1"/>
    <property type="gene ID" value="ENSCVAG00000012087.1"/>
</dbReference>
<reference evidence="7" key="2">
    <citation type="submission" date="2025-09" db="UniProtKB">
        <authorList>
            <consortium name="Ensembl"/>
        </authorList>
    </citation>
    <scope>IDENTIFICATION</scope>
</reference>
<accession>A0A3Q2CVY1</accession>
<evidence type="ECO:0000313" key="8">
    <source>
        <dbReference type="Proteomes" id="UP000265020"/>
    </source>
</evidence>
<dbReference type="GeneTree" id="ENSGT00730000111885"/>
<dbReference type="GO" id="GO:0009897">
    <property type="term" value="C:external side of plasma membrane"/>
    <property type="evidence" value="ECO:0007669"/>
    <property type="project" value="TreeGrafter"/>
</dbReference>
<evidence type="ECO:0000259" key="6">
    <source>
        <dbReference type="Pfam" id="PF16680"/>
    </source>
</evidence>
<dbReference type="InterPro" id="IPR013783">
    <property type="entry name" value="Ig-like_fold"/>
</dbReference>
<dbReference type="InterPro" id="IPR032052">
    <property type="entry name" value="Ig_4"/>
</dbReference>
<dbReference type="Gene3D" id="2.60.40.10">
    <property type="entry name" value="Immunoglobulins"/>
    <property type="match status" value="1"/>
</dbReference>
<dbReference type="AlphaFoldDB" id="A0A3Q2CVY1"/>
<dbReference type="Proteomes" id="UP000265020">
    <property type="component" value="Unassembled WGS sequence"/>
</dbReference>
<dbReference type="GO" id="GO:0042105">
    <property type="term" value="C:alpha-beta T cell receptor complex"/>
    <property type="evidence" value="ECO:0007669"/>
    <property type="project" value="TreeGrafter"/>
</dbReference>
<dbReference type="STRING" id="28743.ENSCVAP00000010021"/>
<feature type="chain" id="PRO_5018549759" evidence="5">
    <location>
        <begin position="20"/>
        <end position="167"/>
    </location>
</feature>
<keyword evidence="4" id="KW-0812">Transmembrane</keyword>
<keyword evidence="4" id="KW-0472">Membrane</keyword>
<dbReference type="GO" id="GO:0007166">
    <property type="term" value="P:cell surface receptor signaling pathway"/>
    <property type="evidence" value="ECO:0007669"/>
    <property type="project" value="TreeGrafter"/>
</dbReference>
<dbReference type="PANTHER" id="PTHR10570:SF9">
    <property type="entry name" value="T-CELL SURFACE GLYCOPROTEIN CD3 EPSILON CHAIN"/>
    <property type="match status" value="1"/>
</dbReference>
<dbReference type="GO" id="GO:0045059">
    <property type="term" value="P:positive thymic T cell selection"/>
    <property type="evidence" value="ECO:0007669"/>
    <property type="project" value="TreeGrafter"/>
</dbReference>
<dbReference type="InterPro" id="IPR015484">
    <property type="entry name" value="CD3_esu/gsu/dsu"/>
</dbReference>
<evidence type="ECO:0000256" key="4">
    <source>
        <dbReference type="SAM" id="Phobius"/>
    </source>
</evidence>
<sequence>MAFQAVIFVLLMFAATVKTQEGVDFQNEKVILTCPGIGDWYKGDKKIPRSETSNSYDFEYEQGQYKCHYNGENYHFYVRGRTCKNCIELKGEYFIAIIFADAIGSIVVMVIIYRCCKKKSSAEPPPVAQRKLYDPTIFLFLQRLNPTTRVTDTYSTVVTGGTGSRTG</sequence>
<comment type="subcellular location">
    <subcellularLocation>
        <location evidence="1">Cell membrane</location>
        <topology evidence="1">Single-pass type I membrane protein</topology>
    </subcellularLocation>
</comment>
<evidence type="ECO:0000256" key="3">
    <source>
        <dbReference type="ARBA" id="ARBA00022729"/>
    </source>
</evidence>